<evidence type="ECO:0000256" key="1">
    <source>
        <dbReference type="SAM" id="MobiDB-lite"/>
    </source>
</evidence>
<evidence type="ECO:0000313" key="2">
    <source>
        <dbReference type="EMBL" id="CUU44005.1"/>
    </source>
</evidence>
<dbReference type="Proteomes" id="UP000065734">
    <property type="component" value="Chromosome I"/>
</dbReference>
<dbReference type="AlphaFoldDB" id="A0A0P0J398"/>
<evidence type="ECO:0000313" key="3">
    <source>
        <dbReference type="Proteomes" id="UP000065734"/>
    </source>
</evidence>
<keyword evidence="3" id="KW-1185">Reference proteome</keyword>
<proteinExistence type="predicted"/>
<protein>
    <submittedName>
        <fullName evidence="2">FlgN protein</fullName>
    </submittedName>
</protein>
<name>A0A0P0J398_BLAVI</name>
<gene>
    <name evidence="2" type="ORF">BVIRIDIS_30340</name>
</gene>
<sequence length="156" mass="17039">MTVSTQMMPRMTASDVDAAVTDAITLIDQLVEVLVSENKTLSRGFPASLIDTTARKNELGEAFEQWVAAVRNQRIDLTAANDELRDEMISRSHTLHAAVDENINRLRGAIDASRRRLDAVLRAVRDERAGNSPYGADGRPQCGATAIPSLRPPLSI</sequence>
<dbReference type="KEGG" id="bvr:BVIR_268"/>
<dbReference type="STRING" id="1079.BVIR_268"/>
<reference evidence="3" key="1">
    <citation type="journal article" date="2016" name="Genome Announc.">
        <title>Revised genome sequence of the purple photosynthetic bacterium Blastochloris viridis.</title>
        <authorList>
            <person name="Liu L.N."/>
            <person name="Faulkner M."/>
            <person name="Liu X."/>
            <person name="Huang F."/>
            <person name="Darby A.C."/>
            <person name="Hall N."/>
        </authorList>
    </citation>
    <scope>NUCLEOTIDE SEQUENCE [LARGE SCALE GENOMIC DNA]</scope>
    <source>
        <strain evidence="3">ATCC 19567 / DSM 133 / F</strain>
    </source>
</reference>
<feature type="region of interest" description="Disordered" evidence="1">
    <location>
        <begin position="129"/>
        <end position="156"/>
    </location>
</feature>
<dbReference type="EMBL" id="LN907867">
    <property type="protein sequence ID" value="CUU44005.1"/>
    <property type="molecule type" value="Genomic_DNA"/>
</dbReference>
<organism evidence="2 3">
    <name type="scientific">Blastochloris viridis</name>
    <name type="common">Rhodopseudomonas viridis</name>
    <dbReference type="NCBI Taxonomy" id="1079"/>
    <lineage>
        <taxon>Bacteria</taxon>
        <taxon>Pseudomonadati</taxon>
        <taxon>Pseudomonadota</taxon>
        <taxon>Alphaproteobacteria</taxon>
        <taxon>Hyphomicrobiales</taxon>
        <taxon>Blastochloridaceae</taxon>
        <taxon>Blastochloris</taxon>
    </lineage>
</organism>
<accession>A0A0P0J398</accession>